<gene>
    <name evidence="3" type="ORF">ACFFTU_00920</name>
</gene>
<keyword evidence="3" id="KW-0436">Ligase</keyword>
<sequence>MTGNQSTNPPRRPPPSPGPTPHVAADQGRNSTSRTRLRACLTELEDVLHRPGFGTASTTLGAELELFLVHTDGSPALLGDAVRTAVADKRIAPEVNRFLLEVNVTPVRAAGGPFRTMAAESDEVLAKIAHAASTYAAAPVTLGSLPTLTSADVGPSALSPHPRYRALERAFTAGRALPFAFTLDGAEPTTVHARSVAVQGLSCSWQVHLSVAPQTFTRTYNAAQLAVAPVLAAACNSSLMLGRRSWQEARIPMFEHGFGDRSHDARRPPRVAFGPSGRWLAGGVRQLFEDAVRHYDVLEPVVSDVLPCPDVTDSGVPSLRELRDHMSTVWWWNRPVYDPSGHVRIEFRALPSGPTTIDMAANAAFLVGLTTGLAEQADVAELLPFAHAQENFYFAAKYGLDAQLWWPSSVGAPPTRRRAADLVCGLVPLAAAGLASLEVDKEETESLLEIIRARATTGRTGATWQDRTLMAFEQHVDRAEALRMLTRAYADLARTGAPVHTWPVRAHRGSSPRASP</sequence>
<dbReference type="Proteomes" id="UP001589718">
    <property type="component" value="Unassembled WGS sequence"/>
</dbReference>
<dbReference type="InterPro" id="IPR006336">
    <property type="entry name" value="GCS2"/>
</dbReference>
<feature type="region of interest" description="Disordered" evidence="2">
    <location>
        <begin position="1"/>
        <end position="34"/>
    </location>
</feature>
<dbReference type="InterPro" id="IPR014746">
    <property type="entry name" value="Gln_synth/guanido_kin_cat_dom"/>
</dbReference>
<dbReference type="PANTHER" id="PTHR36510">
    <property type="entry name" value="GLUTAMATE--CYSTEINE LIGASE 2-RELATED"/>
    <property type="match status" value="1"/>
</dbReference>
<reference evidence="3 4" key="1">
    <citation type="submission" date="2024-09" db="EMBL/GenBank/DDBJ databases">
        <authorList>
            <person name="Sun Q."/>
            <person name="Mori K."/>
        </authorList>
    </citation>
    <scope>NUCLEOTIDE SEQUENCE [LARGE SCALE GENOMIC DNA]</scope>
    <source>
        <strain evidence="3 4">JCM 4362</strain>
    </source>
</reference>
<comment type="caution">
    <text evidence="3">The sequence shown here is derived from an EMBL/GenBank/DDBJ whole genome shotgun (WGS) entry which is preliminary data.</text>
</comment>
<dbReference type="GO" id="GO:0016874">
    <property type="term" value="F:ligase activity"/>
    <property type="evidence" value="ECO:0007669"/>
    <property type="project" value="UniProtKB-KW"/>
</dbReference>
<proteinExistence type="predicted"/>
<name>A0ABV5P5Q0_STRCM</name>
<dbReference type="Gene3D" id="3.30.590.20">
    <property type="match status" value="1"/>
</dbReference>
<evidence type="ECO:0000256" key="2">
    <source>
        <dbReference type="SAM" id="MobiDB-lite"/>
    </source>
</evidence>
<dbReference type="RefSeq" id="WP_345219262.1">
    <property type="nucleotide sequence ID" value="NZ_BAAAXE010000002.1"/>
</dbReference>
<evidence type="ECO:0000256" key="1">
    <source>
        <dbReference type="ARBA" id="ARBA00048819"/>
    </source>
</evidence>
<evidence type="ECO:0000313" key="3">
    <source>
        <dbReference type="EMBL" id="MFB9518520.1"/>
    </source>
</evidence>
<evidence type="ECO:0000313" key="4">
    <source>
        <dbReference type="Proteomes" id="UP001589718"/>
    </source>
</evidence>
<dbReference type="Pfam" id="PF04107">
    <property type="entry name" value="GCS2"/>
    <property type="match status" value="1"/>
</dbReference>
<accession>A0ABV5P5Q0</accession>
<comment type="catalytic activity">
    <reaction evidence="1">
        <text>L-cysteine + L-glutamate + ATP = gamma-L-glutamyl-L-cysteine + ADP + phosphate + H(+)</text>
        <dbReference type="Rhea" id="RHEA:13285"/>
        <dbReference type="ChEBI" id="CHEBI:15378"/>
        <dbReference type="ChEBI" id="CHEBI:29985"/>
        <dbReference type="ChEBI" id="CHEBI:30616"/>
        <dbReference type="ChEBI" id="CHEBI:35235"/>
        <dbReference type="ChEBI" id="CHEBI:43474"/>
        <dbReference type="ChEBI" id="CHEBI:58173"/>
        <dbReference type="ChEBI" id="CHEBI:456216"/>
        <dbReference type="EC" id="6.3.2.2"/>
    </reaction>
</comment>
<feature type="compositionally biased region" description="Pro residues" evidence="2">
    <location>
        <begin position="10"/>
        <end position="20"/>
    </location>
</feature>
<dbReference type="InterPro" id="IPR050141">
    <property type="entry name" value="GCL_type2/YbdK_subfam"/>
</dbReference>
<dbReference type="PANTHER" id="PTHR36510:SF3">
    <property type="entry name" value="CONSERVED PROTEIN"/>
    <property type="match status" value="1"/>
</dbReference>
<protein>
    <submittedName>
        <fullName evidence="3">Glutamate--cysteine ligase</fullName>
    </submittedName>
</protein>
<organism evidence="3 4">
    <name type="scientific">Streptomyces cremeus</name>
    <dbReference type="NCBI Taxonomy" id="66881"/>
    <lineage>
        <taxon>Bacteria</taxon>
        <taxon>Bacillati</taxon>
        <taxon>Actinomycetota</taxon>
        <taxon>Actinomycetes</taxon>
        <taxon>Kitasatosporales</taxon>
        <taxon>Streptomycetaceae</taxon>
        <taxon>Streptomyces</taxon>
    </lineage>
</organism>
<keyword evidence="4" id="KW-1185">Reference proteome</keyword>
<dbReference type="SUPFAM" id="SSF55931">
    <property type="entry name" value="Glutamine synthetase/guanido kinase"/>
    <property type="match status" value="1"/>
</dbReference>
<dbReference type="EMBL" id="JBHMCR010000001">
    <property type="protein sequence ID" value="MFB9518520.1"/>
    <property type="molecule type" value="Genomic_DNA"/>
</dbReference>